<comment type="caution">
    <text evidence="1">The sequence shown here is derived from an EMBL/GenBank/DDBJ whole genome shotgun (WGS) entry which is preliminary data.</text>
</comment>
<reference evidence="1" key="1">
    <citation type="journal article" date="2019" name="bioRxiv">
        <title>The Genome of the Zebra Mussel, Dreissena polymorpha: A Resource for Invasive Species Research.</title>
        <authorList>
            <person name="McCartney M.A."/>
            <person name="Auch B."/>
            <person name="Kono T."/>
            <person name="Mallez S."/>
            <person name="Zhang Y."/>
            <person name="Obille A."/>
            <person name="Becker A."/>
            <person name="Abrahante J.E."/>
            <person name="Garbe J."/>
            <person name="Badalamenti J.P."/>
            <person name="Herman A."/>
            <person name="Mangelson H."/>
            <person name="Liachko I."/>
            <person name="Sullivan S."/>
            <person name="Sone E.D."/>
            <person name="Koren S."/>
            <person name="Silverstein K.A.T."/>
            <person name="Beckman K.B."/>
            <person name="Gohl D.M."/>
        </authorList>
    </citation>
    <scope>NUCLEOTIDE SEQUENCE</scope>
    <source>
        <strain evidence="1">Duluth1</strain>
        <tissue evidence="1">Whole animal</tissue>
    </source>
</reference>
<keyword evidence="2" id="KW-1185">Reference proteome</keyword>
<dbReference type="AlphaFoldDB" id="A0A9D4NF42"/>
<evidence type="ECO:0000313" key="2">
    <source>
        <dbReference type="Proteomes" id="UP000828390"/>
    </source>
</evidence>
<organism evidence="1 2">
    <name type="scientific">Dreissena polymorpha</name>
    <name type="common">Zebra mussel</name>
    <name type="synonym">Mytilus polymorpha</name>
    <dbReference type="NCBI Taxonomy" id="45954"/>
    <lineage>
        <taxon>Eukaryota</taxon>
        <taxon>Metazoa</taxon>
        <taxon>Spiralia</taxon>
        <taxon>Lophotrochozoa</taxon>
        <taxon>Mollusca</taxon>
        <taxon>Bivalvia</taxon>
        <taxon>Autobranchia</taxon>
        <taxon>Heteroconchia</taxon>
        <taxon>Euheterodonta</taxon>
        <taxon>Imparidentia</taxon>
        <taxon>Neoheterodontei</taxon>
        <taxon>Myida</taxon>
        <taxon>Dreissenoidea</taxon>
        <taxon>Dreissenidae</taxon>
        <taxon>Dreissena</taxon>
    </lineage>
</organism>
<dbReference type="EMBL" id="JAIWYP010000001">
    <property type="protein sequence ID" value="KAH3893438.1"/>
    <property type="molecule type" value="Genomic_DNA"/>
</dbReference>
<gene>
    <name evidence="1" type="ORF">DPMN_017585</name>
</gene>
<name>A0A9D4NF42_DREPO</name>
<proteinExistence type="predicted"/>
<sequence>MPMVSYNAASEVDSNYVGVLGPCQWSLIMQPQRWTVCRSVGTMPMVSYNAASEVDSM</sequence>
<evidence type="ECO:0000313" key="1">
    <source>
        <dbReference type="EMBL" id="KAH3893438.1"/>
    </source>
</evidence>
<accession>A0A9D4NF42</accession>
<protein>
    <submittedName>
        <fullName evidence="1">Uncharacterized protein</fullName>
    </submittedName>
</protein>
<dbReference type="Proteomes" id="UP000828390">
    <property type="component" value="Unassembled WGS sequence"/>
</dbReference>
<reference evidence="1" key="2">
    <citation type="submission" date="2020-11" db="EMBL/GenBank/DDBJ databases">
        <authorList>
            <person name="McCartney M.A."/>
            <person name="Auch B."/>
            <person name="Kono T."/>
            <person name="Mallez S."/>
            <person name="Becker A."/>
            <person name="Gohl D.M."/>
            <person name="Silverstein K.A.T."/>
            <person name="Koren S."/>
            <person name="Bechman K.B."/>
            <person name="Herman A."/>
            <person name="Abrahante J.E."/>
            <person name="Garbe J."/>
        </authorList>
    </citation>
    <scope>NUCLEOTIDE SEQUENCE</scope>
    <source>
        <strain evidence="1">Duluth1</strain>
        <tissue evidence="1">Whole animal</tissue>
    </source>
</reference>